<feature type="transmembrane region" description="Helical" evidence="9">
    <location>
        <begin position="977"/>
        <end position="997"/>
    </location>
</feature>
<keyword evidence="5 9" id="KW-0997">Cell inner membrane</keyword>
<comment type="subcellular location">
    <subcellularLocation>
        <location evidence="1 9">Cell inner membrane</location>
        <topology evidence="1 9">Multi-pass membrane protein</topology>
    </subcellularLocation>
</comment>
<dbReference type="SUPFAM" id="SSF82693">
    <property type="entry name" value="Multidrug efflux transporter AcrB pore domain, PN1, PN2, PC1 and PC2 subdomains"/>
    <property type="match status" value="4"/>
</dbReference>
<comment type="caution">
    <text evidence="11">The sequence shown here is derived from an EMBL/GenBank/DDBJ whole genome shotgun (WGS) entry which is preliminary data.</text>
</comment>
<dbReference type="EMBL" id="WHOS01000002">
    <property type="protein sequence ID" value="NUA98251.1"/>
    <property type="molecule type" value="Genomic_DNA"/>
</dbReference>
<dbReference type="NCBIfam" id="TIGR00915">
    <property type="entry name" value="2A0602"/>
    <property type="match status" value="1"/>
</dbReference>
<gene>
    <name evidence="11" type="ORF">GBZ48_03030</name>
</gene>
<dbReference type="InterPro" id="IPR001036">
    <property type="entry name" value="Acrflvin-R"/>
</dbReference>
<dbReference type="Gene3D" id="3.30.70.1320">
    <property type="entry name" value="Multidrug efflux transporter AcrB pore domain like"/>
    <property type="match status" value="1"/>
</dbReference>
<evidence type="ECO:0000256" key="1">
    <source>
        <dbReference type="ARBA" id="ARBA00004429"/>
    </source>
</evidence>
<feature type="domain" description="SSD" evidence="10">
    <location>
        <begin position="368"/>
        <end position="497"/>
    </location>
</feature>
<reference evidence="11 12" key="1">
    <citation type="submission" date="2019-10" db="EMBL/GenBank/DDBJ databases">
        <title>Genome sequence of Azospirillum melinis.</title>
        <authorList>
            <person name="Ambrosini A."/>
            <person name="Sant'Anna F.H."/>
            <person name="Cassan F.D."/>
            <person name="Souza E.M."/>
            <person name="Passaglia L.M.P."/>
        </authorList>
    </citation>
    <scope>NUCLEOTIDE SEQUENCE [LARGE SCALE GENOMIC DNA]</scope>
    <source>
        <strain evidence="11 12">TMCY0552</strain>
    </source>
</reference>
<evidence type="ECO:0000256" key="4">
    <source>
        <dbReference type="ARBA" id="ARBA00022475"/>
    </source>
</evidence>
<proteinExistence type="inferred from homology"/>
<feature type="transmembrane region" description="Helical" evidence="9">
    <location>
        <begin position="395"/>
        <end position="419"/>
    </location>
</feature>
<dbReference type="PANTHER" id="PTHR32063:SF11">
    <property type="entry name" value="CATION OR DRUG EFFLUX SYSTEM PROTEIN"/>
    <property type="match status" value="1"/>
</dbReference>
<feature type="transmembrane region" description="Helical" evidence="9">
    <location>
        <begin position="369"/>
        <end position="389"/>
    </location>
</feature>
<keyword evidence="8 9" id="KW-0472">Membrane</keyword>
<comment type="similarity">
    <text evidence="2 9">Belongs to the resistance-nodulation-cell division (RND) (TC 2.A.6) family.</text>
</comment>
<protein>
    <recommendedName>
        <fullName evidence="9">Efflux pump membrane transporter</fullName>
    </recommendedName>
</protein>
<dbReference type="PROSITE" id="PS50156">
    <property type="entry name" value="SSD"/>
    <property type="match status" value="1"/>
</dbReference>
<evidence type="ECO:0000256" key="5">
    <source>
        <dbReference type="ARBA" id="ARBA00022519"/>
    </source>
</evidence>
<feature type="transmembrane region" description="Helical" evidence="9">
    <location>
        <begin position="440"/>
        <end position="460"/>
    </location>
</feature>
<feature type="transmembrane region" description="Helical" evidence="9">
    <location>
        <begin position="472"/>
        <end position="499"/>
    </location>
</feature>
<sequence>MNISKFFIDRPIFAGVLSVALFLAGAIAVFRLPISEYPEVVPPSVVVRAQFPGANPKVIAETVASPLEEQINGVEGMLYMQSQANSDGNLALTVTFKLGTDPDKAQQLVQNRVAQAMPRLPSDVQRLGVATVKSSPTLTMVVHLLSPNDRYDMTYLRNYAVLNVKDRLTRIAGVGEVQVWGAGDYAMRVWLDPGKVAQRGMTATDVVNAIREQNVQVAAGVIGASPSLPDVPMQLSINARGRLKTADEFGDIVLKTGEDGGVTRLRDVARVELAAAQYGLRSLLDNKPAVAMAITQTPDANALAISDEVRKVMAELKGDMPEGVDYSIVYDPTQFVRSSIEAVIHTLLEAVALVVLVVIVFLQTWRASIIPLLAVPISIVGTFSLLLAFGFSINALSLFGMVLAIGIVVDDAIVVVENVERNIASGLSARDATIRAMQEVSGPIIAIALTLVAVFVPLAAMTGLTGEFYKQFAMTIAISTVISAFNSLTLSPALAAVLLRGHDQPQDWLTRAMNKVFGGFFRLFNRVFHRASEGYGRGVGGVVRRKGVMLAVYALLIGATVLLGRSVPSGFVPMQDKEYLISFAQLPNGASLDRTEAVIREMTDIALKRPGVQSAVAFPGLSVNGFTNSSSAGIVFVTLKPFAERHDPSLSAGAIAMDLQQRYAGLKEAFVAIFPPPPVMGLGQLGGFKMQLEDRGNLGYEALSDAVNAFVKRAAQTPELGPTFSAYQINVPQLDVDLDRVKAKQLGVNVADVFDTMQIYLGSLYVNDFNAFGRVYQVRVQADAPFRDTADDIGVLKTRNAAGTMVPLSSLVTVQPGYGPEMVVRYNGFTAADVNGGPAPGFSSGQAEAAAERIAAEVLPRGVKLEWTDLTYQKILVGNAGLWVFPISVLLVFLVLAAQYESLTLPLAILLIVPMSVLSALFGVWLTGGDNNIFTQIGFMVLVGLSAKNAILIVEFARELEHEGRGVVQAAIEASRLRLRPILMTSIAFIMGVVPLVTSSGAGSEMRHAMGVAVFAGMIGVTLFGLVLTPVFYVLLRKLAGVERRVEAPAEGGVQPAEWKMG</sequence>
<keyword evidence="7 9" id="KW-1133">Transmembrane helix</keyword>
<evidence type="ECO:0000256" key="7">
    <source>
        <dbReference type="ARBA" id="ARBA00022989"/>
    </source>
</evidence>
<feature type="transmembrane region" description="Helical" evidence="9">
    <location>
        <begin position="547"/>
        <end position="567"/>
    </location>
</feature>
<dbReference type="PRINTS" id="PR00702">
    <property type="entry name" value="ACRIFLAVINRP"/>
</dbReference>
<dbReference type="Gene3D" id="3.30.2090.10">
    <property type="entry name" value="Multidrug efflux transporter AcrB TolC docking domain, DN and DC subdomains"/>
    <property type="match status" value="2"/>
</dbReference>
<feature type="transmembrane region" description="Helical" evidence="9">
    <location>
        <begin position="12"/>
        <end position="34"/>
    </location>
</feature>
<dbReference type="InterPro" id="IPR027463">
    <property type="entry name" value="AcrB_DN_DC_subdom"/>
</dbReference>
<dbReference type="InterPro" id="IPR000731">
    <property type="entry name" value="SSD"/>
</dbReference>
<accession>A0ABX2KC58</accession>
<feature type="transmembrane region" description="Helical" evidence="9">
    <location>
        <begin position="905"/>
        <end position="927"/>
    </location>
</feature>
<dbReference type="Gene3D" id="3.30.70.1440">
    <property type="entry name" value="Multidrug efflux transporter AcrB pore domain"/>
    <property type="match status" value="1"/>
</dbReference>
<evidence type="ECO:0000259" key="10">
    <source>
        <dbReference type="PROSITE" id="PS50156"/>
    </source>
</evidence>
<keyword evidence="12" id="KW-1185">Reference proteome</keyword>
<organism evidence="11 12">
    <name type="scientific">Azospirillum melinis</name>
    <dbReference type="NCBI Taxonomy" id="328839"/>
    <lineage>
        <taxon>Bacteria</taxon>
        <taxon>Pseudomonadati</taxon>
        <taxon>Pseudomonadota</taxon>
        <taxon>Alphaproteobacteria</taxon>
        <taxon>Rhodospirillales</taxon>
        <taxon>Azospirillaceae</taxon>
        <taxon>Azospirillum</taxon>
    </lineage>
</organism>
<evidence type="ECO:0000313" key="12">
    <source>
        <dbReference type="Proteomes" id="UP000605086"/>
    </source>
</evidence>
<feature type="transmembrane region" description="Helical" evidence="9">
    <location>
        <begin position="933"/>
        <end position="956"/>
    </location>
</feature>
<dbReference type="SUPFAM" id="SSF82714">
    <property type="entry name" value="Multidrug efflux transporter AcrB TolC docking domain, DN and DC subdomains"/>
    <property type="match status" value="2"/>
</dbReference>
<dbReference type="Pfam" id="PF00873">
    <property type="entry name" value="ACR_tran"/>
    <property type="match status" value="1"/>
</dbReference>
<dbReference type="Gene3D" id="3.30.70.1430">
    <property type="entry name" value="Multidrug efflux transporter AcrB pore domain"/>
    <property type="match status" value="2"/>
</dbReference>
<feature type="transmembrane region" description="Helical" evidence="9">
    <location>
        <begin position="880"/>
        <end position="898"/>
    </location>
</feature>
<feature type="transmembrane region" description="Helical" evidence="9">
    <location>
        <begin position="342"/>
        <end position="362"/>
    </location>
</feature>
<keyword evidence="3 9" id="KW-0813">Transport</keyword>
<evidence type="ECO:0000256" key="8">
    <source>
        <dbReference type="ARBA" id="ARBA00023136"/>
    </source>
</evidence>
<name>A0ABX2KC58_9PROT</name>
<evidence type="ECO:0000256" key="6">
    <source>
        <dbReference type="ARBA" id="ARBA00022692"/>
    </source>
</evidence>
<evidence type="ECO:0000256" key="9">
    <source>
        <dbReference type="RuleBase" id="RU364070"/>
    </source>
</evidence>
<keyword evidence="6 9" id="KW-0812">Transmembrane</keyword>
<dbReference type="NCBIfam" id="NF000282">
    <property type="entry name" value="RND_permease_1"/>
    <property type="match status" value="1"/>
</dbReference>
<dbReference type="Proteomes" id="UP000605086">
    <property type="component" value="Unassembled WGS sequence"/>
</dbReference>
<feature type="transmembrane region" description="Helical" evidence="9">
    <location>
        <begin position="1009"/>
        <end position="1036"/>
    </location>
</feature>
<dbReference type="Gene3D" id="1.20.1640.10">
    <property type="entry name" value="Multidrug efflux transporter AcrB transmembrane domain"/>
    <property type="match status" value="2"/>
</dbReference>
<evidence type="ECO:0000313" key="11">
    <source>
        <dbReference type="EMBL" id="NUA98251.1"/>
    </source>
</evidence>
<evidence type="ECO:0000256" key="3">
    <source>
        <dbReference type="ARBA" id="ARBA00022448"/>
    </source>
</evidence>
<dbReference type="PANTHER" id="PTHR32063">
    <property type="match status" value="1"/>
</dbReference>
<dbReference type="RefSeq" id="WP_174469646.1">
    <property type="nucleotide sequence ID" value="NZ_JAGINN010000006.1"/>
</dbReference>
<keyword evidence="4" id="KW-1003">Cell membrane</keyword>
<evidence type="ECO:0000256" key="2">
    <source>
        <dbReference type="ARBA" id="ARBA00010942"/>
    </source>
</evidence>
<dbReference type="SUPFAM" id="SSF82866">
    <property type="entry name" value="Multidrug efflux transporter AcrB transmembrane domain"/>
    <property type="match status" value="2"/>
</dbReference>
<dbReference type="InterPro" id="IPR004764">
    <property type="entry name" value="MdtF-like"/>
</dbReference>